<gene>
    <name evidence="1" type="ORF">HNQ64_000409</name>
</gene>
<keyword evidence="2" id="KW-1185">Reference proteome</keyword>
<accession>A0A7W7YH92</accession>
<proteinExistence type="predicted"/>
<evidence type="ECO:0000313" key="1">
    <source>
        <dbReference type="EMBL" id="MBB5036175.1"/>
    </source>
</evidence>
<dbReference type="AlphaFoldDB" id="A0A7W7YH92"/>
<dbReference type="Proteomes" id="UP000534294">
    <property type="component" value="Unassembled WGS sequence"/>
</dbReference>
<protein>
    <submittedName>
        <fullName evidence="1">Uncharacterized protein</fullName>
    </submittedName>
</protein>
<organism evidence="1 2">
    <name type="scientific">Prosthecobacter dejongeii</name>
    <dbReference type="NCBI Taxonomy" id="48465"/>
    <lineage>
        <taxon>Bacteria</taxon>
        <taxon>Pseudomonadati</taxon>
        <taxon>Verrucomicrobiota</taxon>
        <taxon>Verrucomicrobiia</taxon>
        <taxon>Verrucomicrobiales</taxon>
        <taxon>Verrucomicrobiaceae</taxon>
        <taxon>Prosthecobacter</taxon>
    </lineage>
</organism>
<sequence>MESTSPCTVRYTNLTFLRRGSGQNCYSARVFCPLETLTYSGALDEMGGGVCSHRKTREPQHYF</sequence>
<reference evidence="1 2" key="1">
    <citation type="submission" date="2020-08" db="EMBL/GenBank/DDBJ databases">
        <title>Genomic Encyclopedia of Type Strains, Phase IV (KMG-IV): sequencing the most valuable type-strain genomes for metagenomic binning, comparative biology and taxonomic classification.</title>
        <authorList>
            <person name="Goeker M."/>
        </authorList>
    </citation>
    <scope>NUCLEOTIDE SEQUENCE [LARGE SCALE GENOMIC DNA]</scope>
    <source>
        <strain evidence="1 2">DSM 12251</strain>
    </source>
</reference>
<name>A0A7W7YH92_9BACT</name>
<evidence type="ECO:0000313" key="2">
    <source>
        <dbReference type="Proteomes" id="UP000534294"/>
    </source>
</evidence>
<comment type="caution">
    <text evidence="1">The sequence shown here is derived from an EMBL/GenBank/DDBJ whole genome shotgun (WGS) entry which is preliminary data.</text>
</comment>
<dbReference type="EMBL" id="JACHIF010000001">
    <property type="protein sequence ID" value="MBB5036175.1"/>
    <property type="molecule type" value="Genomic_DNA"/>
</dbReference>